<organism evidence="18 19">
    <name type="scientific">Pseudoalteromonas marina</name>
    <dbReference type="NCBI Taxonomy" id="267375"/>
    <lineage>
        <taxon>Bacteria</taxon>
        <taxon>Pseudomonadati</taxon>
        <taxon>Pseudomonadota</taxon>
        <taxon>Gammaproteobacteria</taxon>
        <taxon>Alteromonadales</taxon>
        <taxon>Pseudoalteromonadaceae</taxon>
        <taxon>Pseudoalteromonas</taxon>
    </lineage>
</organism>
<evidence type="ECO:0000256" key="13">
    <source>
        <dbReference type="PROSITE-ProRule" id="PRU00169"/>
    </source>
</evidence>
<reference evidence="18" key="1">
    <citation type="submission" date="2023-07" db="EMBL/GenBank/DDBJ databases">
        <title>Genome content predicts the carbon catabolic preferences of heterotrophic bacteria.</title>
        <authorList>
            <person name="Gralka M."/>
        </authorList>
    </citation>
    <scope>NUCLEOTIDE SEQUENCE</scope>
    <source>
        <strain evidence="18">4G09</strain>
    </source>
</reference>
<dbReference type="PROSITE" id="PS50109">
    <property type="entry name" value="HIS_KIN"/>
    <property type="match status" value="1"/>
</dbReference>
<dbReference type="SUPFAM" id="SSF52172">
    <property type="entry name" value="CheY-like"/>
    <property type="match status" value="1"/>
</dbReference>
<evidence type="ECO:0000313" key="19">
    <source>
        <dbReference type="Proteomes" id="UP001177212"/>
    </source>
</evidence>
<evidence type="ECO:0000256" key="4">
    <source>
        <dbReference type="ARBA" id="ARBA00022475"/>
    </source>
</evidence>
<sequence length="953" mass="106812">MRSIKSKIIATLAVLAGLLFIQSYLFNHLQKSLTSLQNIQNNAISQSEAVVKLERDVMALQSHAVAFIDKANKNNITKFKTYLDQANIHLEQLKLNTLDKTPEYKNMLARLNEHLANYETTFEKVVVNRQKREQIYLSGFKLPIEELQKKVMALESVSNNDKKILYNDILLTIGNLKHAAVSYLYKPNFDEAQNVKQNLEFLHTKINRMSAINDSLLDKIINLKKTHNQLILLTRSYTYSVNVVLTGIENELLYLTNKIKSAEEEKLNLVKSQFNSELTKKTKQSSLFTFLILIIILLLCYFIVAFVIKPLSQLTLLLNSMNEGEPITLKNKHAKLSEIASVLKAANTLYLKSEETKQLLDETRALNVKMEAMNTELTQAIEETNKANKTKIDFVANMSHELRTPMNGILGMLQLLQTSNMPVKQEQYAKKAFSSAQSLLQVLNNILDFSKLDSNNVKLEKIPFTLDTIVSNVEDLFSINAQQKGLALNCVVHADRHLTLLGDPIQLNQIINNCIGNAIKFTDKGEVSLTIEVIFQKENKVQLRFSISDTGIGMTQAQSDRVFESFAQGDSSTTRKYGGTGLGLTISKQLTKLLGGDLQVKSELGKGSEFLFTLPFTIAEQRAAHTNNKKTPLPATVDLPKLAAYQALVVDDNKLNQEITSAMLSKFDLNTTIANDGRDAIDKVSAQHFDIVFMDIQMPHMDGLEATKQLRAKGYNMPIIALSAAVEPRDKKAAADAGMDDFLVKPIVFDALYESLDKHLKSRDNLQTINLVKAKQNVDNNETLLMTLLTRFIDGNNNFSAKADLLINNNDVATLKRTVHTLKGLAGTLGLEKLQKCALETENALLEESSLNIDLLKENLAATLFSIKELLATLNLENIEPKRHNLEDELVVINEIHSLALASRPIPNDLKRHLEANSYDTEHGLSKLIEAINSFDYPSVISIIETYKADTKH</sequence>
<keyword evidence="10" id="KW-0902">Two-component regulatory system</keyword>
<comment type="catalytic activity">
    <reaction evidence="1">
        <text>ATP + protein L-histidine = ADP + protein N-phospho-L-histidine.</text>
        <dbReference type="EC" id="2.7.13.3"/>
    </reaction>
</comment>
<name>A0ABT9FGX8_9GAMM</name>
<dbReference type="Pfam" id="PF02518">
    <property type="entry name" value="HATPase_c"/>
    <property type="match status" value="1"/>
</dbReference>
<dbReference type="PANTHER" id="PTHR45339">
    <property type="entry name" value="HYBRID SIGNAL TRANSDUCTION HISTIDINE KINASE J"/>
    <property type="match status" value="1"/>
</dbReference>
<dbReference type="InterPro" id="IPR032255">
    <property type="entry name" value="HBM"/>
</dbReference>
<comment type="subcellular location">
    <subcellularLocation>
        <location evidence="2">Cell membrane</location>
        <topology evidence="2">Multi-pass membrane protein</topology>
    </subcellularLocation>
</comment>
<dbReference type="SMART" id="SM01358">
    <property type="entry name" value="HBM"/>
    <property type="match status" value="1"/>
</dbReference>
<dbReference type="PROSITE" id="PS50110">
    <property type="entry name" value="RESPONSE_REGULATORY"/>
    <property type="match status" value="1"/>
</dbReference>
<dbReference type="EC" id="2.7.13.3" evidence="3"/>
<dbReference type="PANTHER" id="PTHR45339:SF1">
    <property type="entry name" value="HYBRID SIGNAL TRANSDUCTION HISTIDINE KINASE J"/>
    <property type="match status" value="1"/>
</dbReference>
<dbReference type="PROSITE" id="PS50894">
    <property type="entry name" value="HPT"/>
    <property type="match status" value="1"/>
</dbReference>
<dbReference type="InterPro" id="IPR003594">
    <property type="entry name" value="HATPase_dom"/>
</dbReference>
<dbReference type="CDD" id="cd16922">
    <property type="entry name" value="HATPase_EvgS-ArcB-TorS-like"/>
    <property type="match status" value="1"/>
</dbReference>
<dbReference type="RefSeq" id="WP_305472722.1">
    <property type="nucleotide sequence ID" value="NZ_JAUYVT010000016.1"/>
</dbReference>
<dbReference type="InterPro" id="IPR003661">
    <property type="entry name" value="HisK_dim/P_dom"/>
</dbReference>
<dbReference type="InterPro" id="IPR001789">
    <property type="entry name" value="Sig_transdc_resp-reg_receiver"/>
</dbReference>
<dbReference type="Pfam" id="PF00512">
    <property type="entry name" value="HisKA"/>
    <property type="match status" value="1"/>
</dbReference>
<dbReference type="SMART" id="SM00387">
    <property type="entry name" value="HATPase_c"/>
    <property type="match status" value="1"/>
</dbReference>
<dbReference type="InterPro" id="IPR036890">
    <property type="entry name" value="HATPase_C_sf"/>
</dbReference>
<dbReference type="SUPFAM" id="SSF47384">
    <property type="entry name" value="Homodimeric domain of signal transducing histidine kinase"/>
    <property type="match status" value="1"/>
</dbReference>
<evidence type="ECO:0000256" key="8">
    <source>
        <dbReference type="ARBA" id="ARBA00022840"/>
    </source>
</evidence>
<evidence type="ECO:0000256" key="2">
    <source>
        <dbReference type="ARBA" id="ARBA00004651"/>
    </source>
</evidence>
<dbReference type="CDD" id="cd00088">
    <property type="entry name" value="HPT"/>
    <property type="match status" value="1"/>
</dbReference>
<feature type="domain" description="HPt" evidence="17">
    <location>
        <begin position="781"/>
        <end position="874"/>
    </location>
</feature>
<feature type="domain" description="Histidine kinase" evidence="15">
    <location>
        <begin position="397"/>
        <end position="618"/>
    </location>
</feature>
<feature type="modified residue" description="4-aspartylphosphate" evidence="13">
    <location>
        <position position="695"/>
    </location>
</feature>
<evidence type="ECO:0000259" key="15">
    <source>
        <dbReference type="PROSITE" id="PS50109"/>
    </source>
</evidence>
<dbReference type="Pfam" id="PF01627">
    <property type="entry name" value="Hpt"/>
    <property type="match status" value="1"/>
</dbReference>
<dbReference type="CDD" id="cd17546">
    <property type="entry name" value="REC_hyHK_CKI1_RcsC-like"/>
    <property type="match status" value="1"/>
</dbReference>
<dbReference type="Gene3D" id="1.10.287.130">
    <property type="match status" value="1"/>
</dbReference>
<evidence type="ECO:0000259" key="17">
    <source>
        <dbReference type="PROSITE" id="PS50894"/>
    </source>
</evidence>
<dbReference type="InterPro" id="IPR004358">
    <property type="entry name" value="Sig_transdc_His_kin-like_C"/>
</dbReference>
<keyword evidence="4" id="KW-1003">Cell membrane</keyword>
<dbReference type="InterPro" id="IPR008207">
    <property type="entry name" value="Sig_transdc_His_kin_Hpt_dom"/>
</dbReference>
<dbReference type="SMART" id="SM00388">
    <property type="entry name" value="HisKA"/>
    <property type="match status" value="1"/>
</dbReference>
<dbReference type="SMART" id="SM00448">
    <property type="entry name" value="REC"/>
    <property type="match status" value="1"/>
</dbReference>
<dbReference type="Pfam" id="PF00072">
    <property type="entry name" value="Response_reg"/>
    <property type="match status" value="1"/>
</dbReference>
<evidence type="ECO:0000256" key="3">
    <source>
        <dbReference type="ARBA" id="ARBA00012438"/>
    </source>
</evidence>
<keyword evidence="5 13" id="KW-0597">Phosphoprotein</keyword>
<keyword evidence="19" id="KW-1185">Reference proteome</keyword>
<feature type="modified residue" description="Phosphohistidine" evidence="12">
    <location>
        <position position="820"/>
    </location>
</feature>
<dbReference type="InterPro" id="IPR011006">
    <property type="entry name" value="CheY-like_superfamily"/>
</dbReference>
<feature type="transmembrane region" description="Helical" evidence="14">
    <location>
        <begin position="287"/>
        <end position="308"/>
    </location>
</feature>
<dbReference type="SUPFAM" id="SSF47226">
    <property type="entry name" value="Histidine-containing phosphotransfer domain, HPT domain"/>
    <property type="match status" value="1"/>
</dbReference>
<evidence type="ECO:0000313" key="18">
    <source>
        <dbReference type="EMBL" id="MDP2566027.1"/>
    </source>
</evidence>
<dbReference type="EMBL" id="JAUYVT010000016">
    <property type="protein sequence ID" value="MDP2566027.1"/>
    <property type="molecule type" value="Genomic_DNA"/>
</dbReference>
<dbReference type="PRINTS" id="PR00344">
    <property type="entry name" value="BCTRLSENSOR"/>
</dbReference>
<dbReference type="InterPro" id="IPR005467">
    <property type="entry name" value="His_kinase_dom"/>
</dbReference>
<evidence type="ECO:0000256" key="1">
    <source>
        <dbReference type="ARBA" id="ARBA00000085"/>
    </source>
</evidence>
<gene>
    <name evidence="18" type="ORF">Q8W34_15370</name>
</gene>
<comment type="caution">
    <text evidence="18">The sequence shown here is derived from an EMBL/GenBank/DDBJ whole genome shotgun (WGS) entry which is preliminary data.</text>
</comment>
<evidence type="ECO:0000256" key="5">
    <source>
        <dbReference type="ARBA" id="ARBA00022553"/>
    </source>
</evidence>
<evidence type="ECO:0000256" key="6">
    <source>
        <dbReference type="ARBA" id="ARBA00022692"/>
    </source>
</evidence>
<dbReference type="Gene3D" id="3.30.565.10">
    <property type="entry name" value="Histidine kinase-like ATPase, C-terminal domain"/>
    <property type="match status" value="1"/>
</dbReference>
<proteinExistence type="predicted"/>
<evidence type="ECO:0000256" key="9">
    <source>
        <dbReference type="ARBA" id="ARBA00022989"/>
    </source>
</evidence>
<evidence type="ECO:0000259" key="16">
    <source>
        <dbReference type="PROSITE" id="PS50110"/>
    </source>
</evidence>
<dbReference type="SUPFAM" id="SSF55874">
    <property type="entry name" value="ATPase domain of HSP90 chaperone/DNA topoisomerase II/histidine kinase"/>
    <property type="match status" value="1"/>
</dbReference>
<keyword evidence="9 14" id="KW-1133">Transmembrane helix</keyword>
<dbReference type="InterPro" id="IPR036097">
    <property type="entry name" value="HisK_dim/P_sf"/>
</dbReference>
<dbReference type="Proteomes" id="UP001177212">
    <property type="component" value="Unassembled WGS sequence"/>
</dbReference>
<keyword evidence="8 18" id="KW-0067">ATP-binding</keyword>
<keyword evidence="7" id="KW-0547">Nucleotide-binding</keyword>
<keyword evidence="6 14" id="KW-0812">Transmembrane</keyword>
<evidence type="ECO:0000256" key="7">
    <source>
        <dbReference type="ARBA" id="ARBA00022741"/>
    </source>
</evidence>
<evidence type="ECO:0000256" key="14">
    <source>
        <dbReference type="SAM" id="Phobius"/>
    </source>
</evidence>
<accession>A0ABT9FGX8</accession>
<evidence type="ECO:0000256" key="10">
    <source>
        <dbReference type="ARBA" id="ARBA00023012"/>
    </source>
</evidence>
<protein>
    <recommendedName>
        <fullName evidence="3">histidine kinase</fullName>
        <ecNumber evidence="3">2.7.13.3</ecNumber>
    </recommendedName>
</protein>
<dbReference type="Gene3D" id="3.40.50.2300">
    <property type="match status" value="1"/>
</dbReference>
<dbReference type="Gene3D" id="1.20.120.160">
    <property type="entry name" value="HPT domain"/>
    <property type="match status" value="1"/>
</dbReference>
<feature type="domain" description="Response regulatory" evidence="16">
    <location>
        <begin position="646"/>
        <end position="760"/>
    </location>
</feature>
<dbReference type="GO" id="GO:0005524">
    <property type="term" value="F:ATP binding"/>
    <property type="evidence" value="ECO:0007669"/>
    <property type="project" value="UniProtKB-KW"/>
</dbReference>
<dbReference type="SMART" id="SM00073">
    <property type="entry name" value="HPT"/>
    <property type="match status" value="1"/>
</dbReference>
<evidence type="ECO:0000256" key="11">
    <source>
        <dbReference type="ARBA" id="ARBA00023136"/>
    </source>
</evidence>
<keyword evidence="11 14" id="KW-0472">Membrane</keyword>
<dbReference type="CDD" id="cd00082">
    <property type="entry name" value="HisKA"/>
    <property type="match status" value="1"/>
</dbReference>
<dbReference type="InterPro" id="IPR036641">
    <property type="entry name" value="HPT_dom_sf"/>
</dbReference>
<evidence type="ECO:0000256" key="12">
    <source>
        <dbReference type="PROSITE-ProRule" id="PRU00110"/>
    </source>
</evidence>